<evidence type="ECO:0000256" key="1">
    <source>
        <dbReference type="SAM" id="MobiDB-lite"/>
    </source>
</evidence>
<reference evidence="2" key="1">
    <citation type="submission" date="2022-08" db="EMBL/GenBank/DDBJ databases">
        <authorList>
            <consortium name="DOE Joint Genome Institute"/>
            <person name="Min B."/>
            <person name="Riley R."/>
            <person name="Sierra-Patev S."/>
            <person name="Naranjo-Ortiz M."/>
            <person name="Looney B."/>
            <person name="Konkel Z."/>
            <person name="Slot J.C."/>
            <person name="Sakamoto Y."/>
            <person name="Steenwyk J.L."/>
            <person name="Rokas A."/>
            <person name="Carro J."/>
            <person name="Camarero S."/>
            <person name="Ferreira P."/>
            <person name="Molpeceres G."/>
            <person name="Ruiz-Duenas F.J."/>
            <person name="Serrano A."/>
            <person name="Henrissat B."/>
            <person name="Drula E."/>
            <person name="Hughes K.W."/>
            <person name="Mata J.L."/>
            <person name="Ishikawa N.K."/>
            <person name="Vargas-Isla R."/>
            <person name="Ushijima S."/>
            <person name="Smith C.A."/>
            <person name="Ahrendt S."/>
            <person name="Andreopoulos W."/>
            <person name="He G."/>
            <person name="Labutti K."/>
            <person name="Lipzen A."/>
            <person name="Ng V."/>
            <person name="Sandor L."/>
            <person name="Barry K."/>
            <person name="Martinez A.T."/>
            <person name="Xiao Y."/>
            <person name="Gibbons J.G."/>
            <person name="Terashima K."/>
            <person name="Hibbett D.S."/>
            <person name="Grigoriev I.V."/>
        </authorList>
    </citation>
    <scope>NUCLEOTIDE SEQUENCE</scope>
    <source>
        <strain evidence="2">TFB9207</strain>
    </source>
</reference>
<gene>
    <name evidence="2" type="ORF">F5878DRAFT_641733</name>
</gene>
<feature type="compositionally biased region" description="Low complexity" evidence="1">
    <location>
        <begin position="133"/>
        <end position="150"/>
    </location>
</feature>
<dbReference type="EMBL" id="MU806166">
    <property type="protein sequence ID" value="KAJ3838736.1"/>
    <property type="molecule type" value="Genomic_DNA"/>
</dbReference>
<evidence type="ECO:0000313" key="3">
    <source>
        <dbReference type="Proteomes" id="UP001163846"/>
    </source>
</evidence>
<organism evidence="2 3">
    <name type="scientific">Lentinula raphanica</name>
    <dbReference type="NCBI Taxonomy" id="153919"/>
    <lineage>
        <taxon>Eukaryota</taxon>
        <taxon>Fungi</taxon>
        <taxon>Dikarya</taxon>
        <taxon>Basidiomycota</taxon>
        <taxon>Agaricomycotina</taxon>
        <taxon>Agaricomycetes</taxon>
        <taxon>Agaricomycetidae</taxon>
        <taxon>Agaricales</taxon>
        <taxon>Marasmiineae</taxon>
        <taxon>Omphalotaceae</taxon>
        <taxon>Lentinula</taxon>
    </lineage>
</organism>
<proteinExistence type="predicted"/>
<sequence length="205" mass="22996">MLNGAMRDFLPAEQIYSEMPCKHGLSVFECEKGKDKLRVILKWKAEKTLSDEVCEGICAEVVVVVMNWFSYAIQDFEEELGGDDEMVPLLRRQARAERAEGGNVEIDENASGCDNPSDLPPHSVEERISAQYTPTPLRPTRSLPASPSSRSRGREIGSVFVNLPGQGKSTRKKEIIERRLLVDNRRLRRRTEVVSNVALILGEAL</sequence>
<feature type="region of interest" description="Disordered" evidence="1">
    <location>
        <begin position="98"/>
        <end position="163"/>
    </location>
</feature>
<comment type="caution">
    <text evidence="2">The sequence shown here is derived from an EMBL/GenBank/DDBJ whole genome shotgun (WGS) entry which is preliminary data.</text>
</comment>
<dbReference type="Proteomes" id="UP001163846">
    <property type="component" value="Unassembled WGS sequence"/>
</dbReference>
<evidence type="ECO:0000313" key="2">
    <source>
        <dbReference type="EMBL" id="KAJ3838736.1"/>
    </source>
</evidence>
<protein>
    <submittedName>
        <fullName evidence="2">Uncharacterized protein</fullName>
    </submittedName>
</protein>
<name>A0AA38P9P4_9AGAR</name>
<keyword evidence="3" id="KW-1185">Reference proteome</keyword>
<dbReference type="AlphaFoldDB" id="A0AA38P9P4"/>
<accession>A0AA38P9P4</accession>